<sequence>MSYKFSNNCVKDVSRHPVFPFGADQESLHLIREQARIERVKVVRQSFAMLRRAIFRHLNPADHSRGSEEAREISDRRCAGI</sequence>
<name>A0A285RS51_9PROT</name>
<dbReference type="AlphaFoldDB" id="A0A285RS51"/>
<dbReference type="Proteomes" id="UP000219068">
    <property type="component" value="Unassembled WGS sequence"/>
</dbReference>
<evidence type="ECO:0000313" key="2">
    <source>
        <dbReference type="Proteomes" id="UP000219068"/>
    </source>
</evidence>
<gene>
    <name evidence="1" type="ORF">SAMN05428964_1011402</name>
</gene>
<protein>
    <submittedName>
        <fullName evidence="1">Uncharacterized protein</fullName>
    </submittedName>
</protein>
<dbReference type="RefSeq" id="WP_142994474.1">
    <property type="nucleotide sequence ID" value="NZ_OBMM01000001.1"/>
</dbReference>
<organism evidence="1 2">
    <name type="scientific">Thalassospira xiamenensis</name>
    <dbReference type="NCBI Taxonomy" id="220697"/>
    <lineage>
        <taxon>Bacteria</taxon>
        <taxon>Pseudomonadati</taxon>
        <taxon>Pseudomonadota</taxon>
        <taxon>Alphaproteobacteria</taxon>
        <taxon>Rhodospirillales</taxon>
        <taxon>Thalassospiraceae</taxon>
        <taxon>Thalassospira</taxon>
    </lineage>
</organism>
<reference evidence="1 2" key="1">
    <citation type="submission" date="2017-08" db="EMBL/GenBank/DDBJ databases">
        <authorList>
            <person name="de Groot N.N."/>
        </authorList>
    </citation>
    <scope>NUCLEOTIDE SEQUENCE [LARGE SCALE GENOMIC DNA]</scope>
    <source>
        <strain evidence="1 2">USBA 78</strain>
    </source>
</reference>
<accession>A0A285RS51</accession>
<proteinExistence type="predicted"/>
<evidence type="ECO:0000313" key="1">
    <source>
        <dbReference type="EMBL" id="SOB95147.1"/>
    </source>
</evidence>
<dbReference type="EMBL" id="OBMM01000001">
    <property type="protein sequence ID" value="SOB95147.1"/>
    <property type="molecule type" value="Genomic_DNA"/>
</dbReference>